<dbReference type="EnsemblMetazoa" id="AEPI000480-RA">
    <property type="protein sequence ID" value="AEPI000480-PA"/>
    <property type="gene ID" value="AEPI000480"/>
</dbReference>
<comment type="similarity">
    <text evidence="1">Belongs to the peptidase S1 family. CLIP subfamily.</text>
</comment>
<dbReference type="AlphaFoldDB" id="A0A182P0P8"/>
<feature type="signal peptide" evidence="2">
    <location>
        <begin position="1"/>
        <end position="23"/>
    </location>
</feature>
<name>A0A182P0P8_9DIPT</name>
<dbReference type="GO" id="GO:0004252">
    <property type="term" value="F:serine-type endopeptidase activity"/>
    <property type="evidence" value="ECO:0007669"/>
    <property type="project" value="InterPro"/>
</dbReference>
<organism evidence="4 5">
    <name type="scientific">Anopheles epiroticus</name>
    <dbReference type="NCBI Taxonomy" id="199890"/>
    <lineage>
        <taxon>Eukaryota</taxon>
        <taxon>Metazoa</taxon>
        <taxon>Ecdysozoa</taxon>
        <taxon>Arthropoda</taxon>
        <taxon>Hexapoda</taxon>
        <taxon>Insecta</taxon>
        <taxon>Pterygota</taxon>
        <taxon>Neoptera</taxon>
        <taxon>Endopterygota</taxon>
        <taxon>Diptera</taxon>
        <taxon>Nematocera</taxon>
        <taxon>Culicoidea</taxon>
        <taxon>Culicidae</taxon>
        <taxon>Anophelinae</taxon>
        <taxon>Anopheles</taxon>
    </lineage>
</organism>
<dbReference type="STRING" id="199890.A0A182P0P8"/>
<dbReference type="SUPFAM" id="SSF50494">
    <property type="entry name" value="Trypsin-like serine proteases"/>
    <property type="match status" value="1"/>
</dbReference>
<dbReference type="PANTHER" id="PTHR24260">
    <property type="match status" value="1"/>
</dbReference>
<dbReference type="InterPro" id="IPR001254">
    <property type="entry name" value="Trypsin_dom"/>
</dbReference>
<dbReference type="PANTHER" id="PTHR24260:SF136">
    <property type="entry name" value="GH08193P-RELATED"/>
    <property type="match status" value="1"/>
</dbReference>
<feature type="chain" id="PRO_5008130781" description="Peptidase S1 domain-containing protein" evidence="2">
    <location>
        <begin position="24"/>
        <end position="296"/>
    </location>
</feature>
<dbReference type="VEuPathDB" id="VectorBase:AEPI000480"/>
<reference evidence="5" key="1">
    <citation type="submission" date="2013-03" db="EMBL/GenBank/DDBJ databases">
        <title>The Genome Sequence of Anopheles epiroticus epiroticus2.</title>
        <authorList>
            <consortium name="The Broad Institute Genomics Platform"/>
            <person name="Neafsey D.E."/>
            <person name="Howell P."/>
            <person name="Walker B."/>
            <person name="Young S.K."/>
            <person name="Zeng Q."/>
            <person name="Gargeya S."/>
            <person name="Fitzgerald M."/>
            <person name="Haas B."/>
            <person name="Abouelleil A."/>
            <person name="Allen A.W."/>
            <person name="Alvarado L."/>
            <person name="Arachchi H.M."/>
            <person name="Berlin A.M."/>
            <person name="Chapman S.B."/>
            <person name="Gainer-Dewar J."/>
            <person name="Goldberg J."/>
            <person name="Griggs A."/>
            <person name="Gujja S."/>
            <person name="Hansen M."/>
            <person name="Howarth C."/>
            <person name="Imamovic A."/>
            <person name="Ireland A."/>
            <person name="Larimer J."/>
            <person name="McCowan C."/>
            <person name="Murphy C."/>
            <person name="Pearson M."/>
            <person name="Poon T.W."/>
            <person name="Priest M."/>
            <person name="Roberts A."/>
            <person name="Saif S."/>
            <person name="Shea T."/>
            <person name="Sisk P."/>
            <person name="Sykes S."/>
            <person name="Wortman J."/>
            <person name="Nusbaum C."/>
            <person name="Birren B."/>
        </authorList>
    </citation>
    <scope>NUCLEOTIDE SEQUENCE [LARGE SCALE GENOMIC DNA]</scope>
    <source>
        <strain evidence="5">Epiroticus2</strain>
    </source>
</reference>
<dbReference type="PROSITE" id="PS50240">
    <property type="entry name" value="TRYPSIN_DOM"/>
    <property type="match status" value="1"/>
</dbReference>
<reference evidence="4" key="2">
    <citation type="submission" date="2020-05" db="UniProtKB">
        <authorList>
            <consortium name="EnsemblMetazoa"/>
        </authorList>
    </citation>
    <scope>IDENTIFICATION</scope>
    <source>
        <strain evidence="4">Epiroticus2</strain>
    </source>
</reference>
<evidence type="ECO:0000259" key="3">
    <source>
        <dbReference type="PROSITE" id="PS50240"/>
    </source>
</evidence>
<dbReference type="Pfam" id="PF00089">
    <property type="entry name" value="Trypsin"/>
    <property type="match status" value="1"/>
</dbReference>
<dbReference type="InterPro" id="IPR051333">
    <property type="entry name" value="CLIP_Serine_Protease"/>
</dbReference>
<evidence type="ECO:0000313" key="5">
    <source>
        <dbReference type="Proteomes" id="UP000075885"/>
    </source>
</evidence>
<feature type="domain" description="Peptidase S1" evidence="3">
    <location>
        <begin position="60"/>
        <end position="293"/>
    </location>
</feature>
<evidence type="ECO:0000256" key="1">
    <source>
        <dbReference type="ARBA" id="ARBA00024195"/>
    </source>
</evidence>
<evidence type="ECO:0000313" key="4">
    <source>
        <dbReference type="EnsemblMetazoa" id="AEPI000480-PA"/>
    </source>
</evidence>
<dbReference type="InterPro" id="IPR043504">
    <property type="entry name" value="Peptidase_S1_PA_chymotrypsin"/>
</dbReference>
<keyword evidence="5" id="KW-1185">Reference proteome</keyword>
<sequence>MKLSVRFLVLSVVVVLLVGSVTPKEVDFGPEVPTELSNTIYEPSDDVKHLLMEENENKLATVGYDLFPGQIPYHAEVGVKTKGSSGLHIRAGTLVTPSFVLMPAYFLGNMLFNYEFDYGEIGLGAGFGDGTQWEQRINFTMNGIRFHPLYRYPSTELNNIALIRMEHPATVSTFVKPIRLPAASDDRTFELMEGTTIGAYVSNDPKYARNEVMENAKCMAGRPSEVADQHLCTNPYIGGSFCNIQYGSSLAIEDETGPVLVGTGVLVHYCTFTNPNQFVRVSFFRDWIQMNSDYED</sequence>
<dbReference type="GO" id="GO:0006508">
    <property type="term" value="P:proteolysis"/>
    <property type="evidence" value="ECO:0007669"/>
    <property type="project" value="InterPro"/>
</dbReference>
<dbReference type="Proteomes" id="UP000075885">
    <property type="component" value="Unassembled WGS sequence"/>
</dbReference>
<keyword evidence="2" id="KW-0732">Signal</keyword>
<dbReference type="Gene3D" id="2.40.10.10">
    <property type="entry name" value="Trypsin-like serine proteases"/>
    <property type="match status" value="1"/>
</dbReference>
<evidence type="ECO:0000256" key="2">
    <source>
        <dbReference type="SAM" id="SignalP"/>
    </source>
</evidence>
<protein>
    <recommendedName>
        <fullName evidence="3">Peptidase S1 domain-containing protein</fullName>
    </recommendedName>
</protein>
<dbReference type="SMART" id="SM00020">
    <property type="entry name" value="Tryp_SPc"/>
    <property type="match status" value="1"/>
</dbReference>
<proteinExistence type="inferred from homology"/>
<dbReference type="InterPro" id="IPR009003">
    <property type="entry name" value="Peptidase_S1_PA"/>
</dbReference>
<accession>A0A182P0P8</accession>